<organism evidence="3 4">
    <name type="scientific">Lacticaseibacillus paracasei</name>
    <name type="common">Lactobacillus paracasei</name>
    <dbReference type="NCBI Taxonomy" id="1597"/>
    <lineage>
        <taxon>Bacteria</taxon>
        <taxon>Bacillati</taxon>
        <taxon>Bacillota</taxon>
        <taxon>Bacilli</taxon>
        <taxon>Lactobacillales</taxon>
        <taxon>Lactobacillaceae</taxon>
        <taxon>Lacticaseibacillus</taxon>
    </lineage>
</organism>
<reference evidence="4" key="1">
    <citation type="submission" date="2023-07" db="EMBL/GenBank/DDBJ databases">
        <title>Lacticaseibacillus paracasei KCKM 0992.</title>
        <authorList>
            <person name="Kim T.W."/>
        </authorList>
    </citation>
    <scope>NUCLEOTIDE SEQUENCE [LARGE SCALE GENOMIC DNA]</scope>
    <source>
        <strain evidence="4">KCKM 0992</strain>
    </source>
</reference>
<evidence type="ECO:0000313" key="4">
    <source>
        <dbReference type="Proteomes" id="UP001268544"/>
    </source>
</evidence>
<dbReference type="CDD" id="cd03794">
    <property type="entry name" value="GT4_WbuB-like"/>
    <property type="match status" value="1"/>
</dbReference>
<dbReference type="RefSeq" id="WP_149591168.1">
    <property type="nucleotide sequence ID" value="NZ_CAXVTB010000001.1"/>
</dbReference>
<evidence type="ECO:0000259" key="2">
    <source>
        <dbReference type="Pfam" id="PF13579"/>
    </source>
</evidence>
<dbReference type="Proteomes" id="UP001268544">
    <property type="component" value="Unassembled WGS sequence"/>
</dbReference>
<dbReference type="Pfam" id="PF13579">
    <property type="entry name" value="Glyco_trans_4_4"/>
    <property type="match status" value="1"/>
</dbReference>
<evidence type="ECO:0000259" key="1">
    <source>
        <dbReference type="Pfam" id="PF00534"/>
    </source>
</evidence>
<feature type="domain" description="Glycosyl transferase family 1" evidence="1">
    <location>
        <begin position="230"/>
        <end position="387"/>
    </location>
</feature>
<dbReference type="SUPFAM" id="SSF53756">
    <property type="entry name" value="UDP-Glycosyltransferase/glycogen phosphorylase"/>
    <property type="match status" value="1"/>
</dbReference>
<comment type="caution">
    <text evidence="3">The sequence shown here is derived from an EMBL/GenBank/DDBJ whole genome shotgun (WGS) entry which is preliminary data.</text>
</comment>
<dbReference type="Gene3D" id="3.40.50.2000">
    <property type="entry name" value="Glycogen Phosphorylase B"/>
    <property type="match status" value="2"/>
</dbReference>
<dbReference type="Pfam" id="PF00534">
    <property type="entry name" value="Glycos_transf_1"/>
    <property type="match status" value="1"/>
</dbReference>
<dbReference type="EMBL" id="JAVKVH010000001">
    <property type="protein sequence ID" value="MDR7623846.1"/>
    <property type="molecule type" value="Genomic_DNA"/>
</dbReference>
<dbReference type="InterPro" id="IPR028098">
    <property type="entry name" value="Glyco_trans_4-like_N"/>
</dbReference>
<protein>
    <submittedName>
        <fullName evidence="3">Glycosyltransferase family 4 protein</fullName>
    </submittedName>
</protein>
<proteinExistence type="predicted"/>
<feature type="domain" description="Glycosyltransferase subfamily 4-like N-terminal" evidence="2">
    <location>
        <begin position="25"/>
        <end position="211"/>
    </location>
</feature>
<sequence>MPKKYGIHRKSILVIDQYYFPEPFRVTAICESLANKGYEVQVVTGTPNYPEGHFYSGYGHGQRVDETRNGVRIHRCPILPSKQGAVNRVLNYYSFVIQATRFVRSKECVTSSGKPFDVVYVNQTSPVMMGEPAIAYKKKYNVPIVLYCLDLWPDSLVAGGIRRKSFIYKYYAQVSKTIYQKMDIIVLASRLQFGHLQNNMQIQQARIRYIPQYAEDIFSEVSNNVKKPRPDHINLVFAGNVGKAQSLDTIINAAARLKSEPVSFHIVGSGSELDRVHQLARQRQVNNVIFHGRKPLSDMPDFYAMADAMLVTLQADDLLSLTLPGKVQSYMAAGKTIIGAVDGEAQRVIQESKSGYCGPAEDDETLATNILKFIHTQDKQKFGENARTYYERNFSEKNFFAELEKIFDTVNL</sequence>
<evidence type="ECO:0000313" key="3">
    <source>
        <dbReference type="EMBL" id="MDR7623846.1"/>
    </source>
</evidence>
<dbReference type="PANTHER" id="PTHR12526">
    <property type="entry name" value="GLYCOSYLTRANSFERASE"/>
    <property type="match status" value="1"/>
</dbReference>
<dbReference type="AlphaFoldDB" id="A0ABD5CVL2"/>
<accession>A0ABD5CVL2</accession>
<gene>
    <name evidence="3" type="ORF">RF672_04295</name>
</gene>
<name>A0ABD5CVL2_LACPA</name>
<dbReference type="InterPro" id="IPR001296">
    <property type="entry name" value="Glyco_trans_1"/>
</dbReference>